<feature type="transmembrane region" description="Helical" evidence="1">
    <location>
        <begin position="12"/>
        <end position="34"/>
    </location>
</feature>
<keyword evidence="1" id="KW-0812">Transmembrane</keyword>
<sequence length="49" mass="5730">MKAIADLFSTDYGLFSVAGIAFMIGMAIWFYRFFNRKMVESERAERKRG</sequence>
<evidence type="ECO:0008006" key="4">
    <source>
        <dbReference type="Google" id="ProtNLM"/>
    </source>
</evidence>
<dbReference type="KEGG" id="hpse:HPF_19630"/>
<dbReference type="Pfam" id="PF11346">
    <property type="entry name" value="DUF3149"/>
    <property type="match status" value="1"/>
</dbReference>
<evidence type="ECO:0000313" key="2">
    <source>
        <dbReference type="EMBL" id="QBM29912.1"/>
    </source>
</evidence>
<reference evidence="2 3" key="1">
    <citation type="submission" date="2019-03" db="EMBL/GenBank/DDBJ databases">
        <authorList>
            <person name="Sebastian G."/>
            <person name="Baumann P."/>
            <person name="Ruckert C."/>
            <person name="Kalinowski J."/>
            <person name="Nebel B."/>
            <person name="Takors R."/>
            <person name="Blombach B."/>
        </authorList>
    </citation>
    <scope>NUCLEOTIDE SEQUENCE [LARGE SCALE GENOMIC DNA]</scope>
    <source>
        <strain evidence="2 3">DSM 1084</strain>
    </source>
</reference>
<evidence type="ECO:0000313" key="3">
    <source>
        <dbReference type="Proteomes" id="UP000293912"/>
    </source>
</evidence>
<evidence type="ECO:0000256" key="1">
    <source>
        <dbReference type="SAM" id="Phobius"/>
    </source>
</evidence>
<proteinExistence type="predicted"/>
<accession>A0A4P6X078</accession>
<gene>
    <name evidence="2" type="ORF">HPF_19630</name>
</gene>
<dbReference type="RefSeq" id="WP_133157611.1">
    <property type="nucleotide sequence ID" value="NZ_CP037867.1"/>
</dbReference>
<protein>
    <recommendedName>
        <fullName evidence="4">DUF3149 domain-containing protein</fullName>
    </recommendedName>
</protein>
<dbReference type="Proteomes" id="UP000293912">
    <property type="component" value="Chromosome"/>
</dbReference>
<keyword evidence="1" id="KW-1133">Transmembrane helix</keyword>
<dbReference type="InterPro" id="IPR021494">
    <property type="entry name" value="DUF3149"/>
</dbReference>
<keyword evidence="3" id="KW-1185">Reference proteome</keyword>
<name>A0A4P6X078_HYDPS</name>
<dbReference type="EMBL" id="CP037867">
    <property type="protein sequence ID" value="QBM29912.1"/>
    <property type="molecule type" value="Genomic_DNA"/>
</dbReference>
<organism evidence="2 3">
    <name type="scientific">Hydrogenophaga pseudoflava</name>
    <name type="common">Pseudomonas carboxydoflava</name>
    <dbReference type="NCBI Taxonomy" id="47421"/>
    <lineage>
        <taxon>Bacteria</taxon>
        <taxon>Pseudomonadati</taxon>
        <taxon>Pseudomonadota</taxon>
        <taxon>Betaproteobacteria</taxon>
        <taxon>Burkholderiales</taxon>
        <taxon>Comamonadaceae</taxon>
        <taxon>Hydrogenophaga</taxon>
    </lineage>
</organism>
<keyword evidence="1" id="KW-0472">Membrane</keyword>
<dbReference type="AlphaFoldDB" id="A0A4P6X078"/>